<proteinExistence type="inferred from homology"/>
<dbReference type="EMBL" id="CP022295">
    <property type="protein sequence ID" value="QSR28356.1"/>
    <property type="molecule type" value="Genomic_DNA"/>
</dbReference>
<evidence type="ECO:0000313" key="9">
    <source>
        <dbReference type="Proteomes" id="UP000662818"/>
    </source>
</evidence>
<dbReference type="CDD" id="cd06171">
    <property type="entry name" value="Sigma70_r4"/>
    <property type="match status" value="1"/>
</dbReference>
<evidence type="ECO:0000256" key="5">
    <source>
        <dbReference type="ARBA" id="ARBA00023163"/>
    </source>
</evidence>
<dbReference type="InterPro" id="IPR007627">
    <property type="entry name" value="RNA_pol_sigma70_r2"/>
</dbReference>
<dbReference type="Pfam" id="PF08281">
    <property type="entry name" value="Sigma70_r4_2"/>
    <property type="match status" value="1"/>
</dbReference>
<dbReference type="InterPro" id="IPR013249">
    <property type="entry name" value="RNA_pol_sigma70_r4_t2"/>
</dbReference>
<dbReference type="SUPFAM" id="SSF88946">
    <property type="entry name" value="Sigma2 domain of RNA polymerase sigma factors"/>
    <property type="match status" value="1"/>
</dbReference>
<reference evidence="8 9" key="1">
    <citation type="submission" date="2017-06" db="EMBL/GenBank/DDBJ databases">
        <title>Complete Genome Sequence of the Soil Carbazole-Degrading Bacterium Nocardioides aromaticivorans IC177.</title>
        <authorList>
            <person name="Vejarano F."/>
            <person name="Suzuki-Minakuchi C."/>
            <person name="Ohtsubo Y."/>
            <person name="Tsuda M."/>
            <person name="Okada K."/>
            <person name="Nojiri H."/>
        </authorList>
    </citation>
    <scope>NUCLEOTIDE SEQUENCE [LARGE SCALE GENOMIC DNA]</scope>
    <source>
        <strain evidence="8 9">IC177</strain>
    </source>
</reference>
<evidence type="ECO:0000259" key="7">
    <source>
        <dbReference type="Pfam" id="PF08281"/>
    </source>
</evidence>
<evidence type="ECO:0000313" key="8">
    <source>
        <dbReference type="EMBL" id="QSR28356.1"/>
    </source>
</evidence>
<dbReference type="InterPro" id="IPR036388">
    <property type="entry name" value="WH-like_DNA-bd_sf"/>
</dbReference>
<feature type="domain" description="RNA polymerase sigma factor 70 region 4 type 2" evidence="7">
    <location>
        <begin position="129"/>
        <end position="178"/>
    </location>
</feature>
<dbReference type="Pfam" id="PF04542">
    <property type="entry name" value="Sigma70_r2"/>
    <property type="match status" value="1"/>
</dbReference>
<dbReference type="PANTHER" id="PTHR43133:SF50">
    <property type="entry name" value="ECF RNA POLYMERASE SIGMA FACTOR SIGM"/>
    <property type="match status" value="1"/>
</dbReference>
<dbReference type="InterPro" id="IPR013324">
    <property type="entry name" value="RNA_pol_sigma_r3/r4-like"/>
</dbReference>
<evidence type="ECO:0000256" key="1">
    <source>
        <dbReference type="ARBA" id="ARBA00010641"/>
    </source>
</evidence>
<dbReference type="NCBIfam" id="TIGR02937">
    <property type="entry name" value="sigma70-ECF"/>
    <property type="match status" value="1"/>
</dbReference>
<dbReference type="Proteomes" id="UP000662818">
    <property type="component" value="Chromosome"/>
</dbReference>
<keyword evidence="3" id="KW-0731">Sigma factor</keyword>
<keyword evidence="5" id="KW-0804">Transcription</keyword>
<evidence type="ECO:0000256" key="2">
    <source>
        <dbReference type="ARBA" id="ARBA00023015"/>
    </source>
</evidence>
<dbReference type="InterPro" id="IPR013325">
    <property type="entry name" value="RNA_pol_sigma_r2"/>
</dbReference>
<dbReference type="InterPro" id="IPR039425">
    <property type="entry name" value="RNA_pol_sigma-70-like"/>
</dbReference>
<evidence type="ECO:0000256" key="3">
    <source>
        <dbReference type="ARBA" id="ARBA00023082"/>
    </source>
</evidence>
<keyword evidence="9" id="KW-1185">Reference proteome</keyword>
<keyword evidence="2" id="KW-0805">Transcription regulation</keyword>
<dbReference type="NCBIfam" id="TIGR02983">
    <property type="entry name" value="SigE-fam_strep"/>
    <property type="match status" value="1"/>
</dbReference>
<comment type="similarity">
    <text evidence="1">Belongs to the sigma-70 factor family. ECF subfamily.</text>
</comment>
<sequence length="191" mass="21313">MGSHVVPRGVPFRLHGHRTEHTGGVVGARERRDREFTAYVAERSVDLKRTAYLLCADPHRAEDLVQTALTKLYVAWDRIERRGAVDAYARQILVRAAIDESRRPWRREVVTDRPPEASATSPEYDDGLAAELAALPPRQRTAVVLRYWNDLSVEETARLMGCTPSTVKTQAARGLDRLRSLLATPTAEGGS</sequence>
<feature type="domain" description="RNA polymerase sigma-70 region 2" evidence="6">
    <location>
        <begin position="46"/>
        <end position="106"/>
    </location>
</feature>
<evidence type="ECO:0000259" key="6">
    <source>
        <dbReference type="Pfam" id="PF04542"/>
    </source>
</evidence>
<dbReference type="InterPro" id="IPR014325">
    <property type="entry name" value="RNA_pol_sigma-E_actinobac"/>
</dbReference>
<protein>
    <submittedName>
        <fullName evidence="8">SigE family RNA polymerase sigma factor</fullName>
    </submittedName>
</protein>
<dbReference type="InterPro" id="IPR014284">
    <property type="entry name" value="RNA_pol_sigma-70_dom"/>
</dbReference>
<organism evidence="8 9">
    <name type="scientific">Nocardioides aromaticivorans</name>
    <dbReference type="NCBI Taxonomy" id="200618"/>
    <lineage>
        <taxon>Bacteria</taxon>
        <taxon>Bacillati</taxon>
        <taxon>Actinomycetota</taxon>
        <taxon>Actinomycetes</taxon>
        <taxon>Propionibacteriales</taxon>
        <taxon>Nocardioidaceae</taxon>
        <taxon>Nocardioides</taxon>
    </lineage>
</organism>
<name>A0ABX7PQS2_9ACTN</name>
<dbReference type="SUPFAM" id="SSF88659">
    <property type="entry name" value="Sigma3 and sigma4 domains of RNA polymerase sigma factors"/>
    <property type="match status" value="1"/>
</dbReference>
<keyword evidence="4" id="KW-0238">DNA-binding</keyword>
<accession>A0ABX7PQS2</accession>
<dbReference type="Gene3D" id="1.10.1740.10">
    <property type="match status" value="1"/>
</dbReference>
<dbReference type="Gene3D" id="1.10.10.10">
    <property type="entry name" value="Winged helix-like DNA-binding domain superfamily/Winged helix DNA-binding domain"/>
    <property type="match status" value="1"/>
</dbReference>
<dbReference type="PANTHER" id="PTHR43133">
    <property type="entry name" value="RNA POLYMERASE ECF-TYPE SIGMA FACTO"/>
    <property type="match status" value="1"/>
</dbReference>
<gene>
    <name evidence="8" type="ORF">CFH99_22285</name>
</gene>
<evidence type="ECO:0000256" key="4">
    <source>
        <dbReference type="ARBA" id="ARBA00023125"/>
    </source>
</evidence>